<evidence type="ECO:0000256" key="1">
    <source>
        <dbReference type="SAM" id="Phobius"/>
    </source>
</evidence>
<evidence type="ECO:0000313" key="3">
    <source>
        <dbReference type="EMBL" id="NVH57311.1"/>
    </source>
</evidence>
<dbReference type="Proteomes" id="UP000528555">
    <property type="component" value="Unassembled WGS sequence"/>
</dbReference>
<dbReference type="AlphaFoldDB" id="A0A850HFM9"/>
<reference evidence="4 5" key="1">
    <citation type="journal article" date="2020" name="Cell Host Microbe">
        <title>Functional and Genomic Variation between Human-Derived Isolates of Lachnospiraceae Reveals Inter- and Intra-Species Diversity.</title>
        <authorList>
            <person name="Sorbara M.T."/>
            <person name="Littmann E.R."/>
            <person name="Fontana E."/>
            <person name="Moody T.U."/>
            <person name="Kohout C.E."/>
            <person name="Gjonbalaj M."/>
            <person name="Eaton V."/>
            <person name="Seok R."/>
            <person name="Leiner I.M."/>
            <person name="Pamer E.G."/>
        </authorList>
    </citation>
    <scope>NUCLEOTIDE SEQUENCE [LARGE SCALE GENOMIC DNA]</scope>
    <source>
        <strain evidence="3 4">MSK.17.11</strain>
        <strain evidence="2 5">MSK.17.38</strain>
    </source>
</reference>
<dbReference type="OrthoDB" id="9815897at2"/>
<evidence type="ECO:0000313" key="4">
    <source>
        <dbReference type="Proteomes" id="UP000528555"/>
    </source>
</evidence>
<proteinExistence type="predicted"/>
<dbReference type="Proteomes" id="UP000701680">
    <property type="component" value="Unassembled WGS sequence"/>
</dbReference>
<feature type="transmembrane region" description="Helical" evidence="1">
    <location>
        <begin position="81"/>
        <end position="101"/>
    </location>
</feature>
<accession>A0A850HFM9</accession>
<gene>
    <name evidence="3" type="ORF">G5A66_01340</name>
    <name evidence="2" type="ORF">G5A75_01470</name>
</gene>
<keyword evidence="4" id="KW-1185">Reference proteome</keyword>
<reference evidence="3" key="2">
    <citation type="submission" date="2020-02" db="EMBL/GenBank/DDBJ databases">
        <authorList>
            <person name="Littmann E."/>
            <person name="Sorbara M."/>
        </authorList>
    </citation>
    <scope>NUCLEOTIDE SEQUENCE</scope>
    <source>
        <strain evidence="3">MSK.17.11</strain>
        <strain evidence="2">MSK.17.38</strain>
    </source>
</reference>
<evidence type="ECO:0000313" key="5">
    <source>
        <dbReference type="Proteomes" id="UP000701680"/>
    </source>
</evidence>
<dbReference type="InterPro" id="IPR021215">
    <property type="entry name" value="DUF2752"/>
</dbReference>
<feature type="transmembrane region" description="Helical" evidence="1">
    <location>
        <begin position="107"/>
        <end position="125"/>
    </location>
</feature>
<name>A0A850HFM9_9FIRM</name>
<feature type="transmembrane region" description="Helical" evidence="1">
    <location>
        <begin position="24"/>
        <end position="42"/>
    </location>
</feature>
<dbReference type="EMBL" id="JAAIUO010000001">
    <property type="protein sequence ID" value="NSK13560.1"/>
    <property type="molecule type" value="Genomic_DNA"/>
</dbReference>
<sequence length="152" mass="18017">MKRRTFRQVVRDGLRLLWSDVKEIKWVIMGIIAYFVVLRTFFHGGCPWVLITGMPCPGCGLTRAGICLLHFDFAGAWKIHPFIYAVIFFVLLFGINRYVFLRESRKWMLQLLVAGMLLMVAFYVWRMFRYYPGEPPMSYYPGNLLSRIREYL</sequence>
<dbReference type="Pfam" id="PF10825">
    <property type="entry name" value="DUF2752"/>
    <property type="match status" value="1"/>
</dbReference>
<comment type="caution">
    <text evidence="3">The sequence shown here is derived from an EMBL/GenBank/DDBJ whole genome shotgun (WGS) entry which is preliminary data.</text>
</comment>
<keyword evidence="1" id="KW-0812">Transmembrane</keyword>
<protein>
    <submittedName>
        <fullName evidence="3">DUF2752 domain-containing protein</fullName>
    </submittedName>
</protein>
<organism evidence="3 4">
    <name type="scientific">Dorea phocaeensis</name>
    <dbReference type="NCBI Taxonomy" id="2040291"/>
    <lineage>
        <taxon>Bacteria</taxon>
        <taxon>Bacillati</taxon>
        <taxon>Bacillota</taxon>
        <taxon>Clostridia</taxon>
        <taxon>Lachnospirales</taxon>
        <taxon>Lachnospiraceae</taxon>
        <taxon>Dorea</taxon>
    </lineage>
</organism>
<dbReference type="EMBL" id="JAAITX010000001">
    <property type="protein sequence ID" value="NVH57311.1"/>
    <property type="molecule type" value="Genomic_DNA"/>
</dbReference>
<evidence type="ECO:0000313" key="2">
    <source>
        <dbReference type="EMBL" id="NSK13560.1"/>
    </source>
</evidence>
<keyword evidence="1" id="KW-0472">Membrane</keyword>
<dbReference type="RefSeq" id="WP_101694474.1">
    <property type="nucleotide sequence ID" value="NZ_JAAITX010000001.1"/>
</dbReference>
<keyword evidence="1" id="KW-1133">Transmembrane helix</keyword>